<dbReference type="EMBL" id="BJXB01000042">
    <property type="protein sequence ID" value="GEM49736.1"/>
    <property type="molecule type" value="Genomic_DNA"/>
</dbReference>
<dbReference type="Proteomes" id="UP000321306">
    <property type="component" value="Unassembled WGS sequence"/>
</dbReference>
<gene>
    <name evidence="1" type="ORF">DC3_53710</name>
</gene>
<comment type="caution">
    <text evidence="1">The sequence shown here is derived from an EMBL/GenBank/DDBJ whole genome shotgun (WGS) entry which is preliminary data.</text>
</comment>
<name>A0A511NB08_DEIC1</name>
<evidence type="ECO:0000313" key="2">
    <source>
        <dbReference type="Proteomes" id="UP000321306"/>
    </source>
</evidence>
<dbReference type="AlphaFoldDB" id="A0A511NB08"/>
<sequence>MLRVKGKHHGTSDQLELKSGWIGVVEEDSLGVFPVGTEVRVRHDETLTASETGRGPLVVEHNGVSYPAIEQKPAQPVEGEDLEVRILELEHPPT</sequence>
<reference evidence="1 2" key="1">
    <citation type="submission" date="2019-07" db="EMBL/GenBank/DDBJ databases">
        <title>Whole genome shotgun sequence of Deinococcus cellulosilyticus NBRC 106333.</title>
        <authorList>
            <person name="Hosoyama A."/>
            <person name="Uohara A."/>
            <person name="Ohji S."/>
            <person name="Ichikawa N."/>
        </authorList>
    </citation>
    <scope>NUCLEOTIDE SEQUENCE [LARGE SCALE GENOMIC DNA]</scope>
    <source>
        <strain evidence="1 2">NBRC 106333</strain>
    </source>
</reference>
<dbReference type="RefSeq" id="WP_146890865.1">
    <property type="nucleotide sequence ID" value="NZ_BJXB01000042.1"/>
</dbReference>
<proteinExistence type="predicted"/>
<accession>A0A511NB08</accession>
<organism evidence="1 2">
    <name type="scientific">Deinococcus cellulosilyticus (strain DSM 18568 / NBRC 106333 / KACC 11606 / 5516J-15)</name>
    <dbReference type="NCBI Taxonomy" id="1223518"/>
    <lineage>
        <taxon>Bacteria</taxon>
        <taxon>Thermotogati</taxon>
        <taxon>Deinococcota</taxon>
        <taxon>Deinococci</taxon>
        <taxon>Deinococcales</taxon>
        <taxon>Deinococcaceae</taxon>
        <taxon>Deinococcus</taxon>
    </lineage>
</organism>
<protein>
    <submittedName>
        <fullName evidence="1">Uncharacterized protein</fullName>
    </submittedName>
</protein>
<keyword evidence="2" id="KW-1185">Reference proteome</keyword>
<evidence type="ECO:0000313" key="1">
    <source>
        <dbReference type="EMBL" id="GEM49736.1"/>
    </source>
</evidence>